<dbReference type="PANTHER" id="PTHR42067:SF1">
    <property type="entry name" value="MITOTIC APPARATUS PROTEIN P62"/>
    <property type="match status" value="1"/>
</dbReference>
<evidence type="ECO:0000313" key="2">
    <source>
        <dbReference type="Proteomes" id="UP000234275"/>
    </source>
</evidence>
<dbReference type="EMBL" id="MSFO01000011">
    <property type="protein sequence ID" value="PLB43092.1"/>
    <property type="molecule type" value="Genomic_DNA"/>
</dbReference>
<comment type="caution">
    <text evidence="1">The sequence shown here is derived from an EMBL/GenBank/DDBJ whole genome shotgun (WGS) entry which is preliminary data.</text>
</comment>
<dbReference type="VEuPathDB" id="FungiDB:P170DRAFT_370454"/>
<gene>
    <name evidence="1" type="ORF">P170DRAFT_370454</name>
</gene>
<organism evidence="1 2">
    <name type="scientific">Aspergillus steynii IBT 23096</name>
    <dbReference type="NCBI Taxonomy" id="1392250"/>
    <lineage>
        <taxon>Eukaryota</taxon>
        <taxon>Fungi</taxon>
        <taxon>Dikarya</taxon>
        <taxon>Ascomycota</taxon>
        <taxon>Pezizomycotina</taxon>
        <taxon>Eurotiomycetes</taxon>
        <taxon>Eurotiomycetidae</taxon>
        <taxon>Eurotiales</taxon>
        <taxon>Aspergillaceae</taxon>
        <taxon>Aspergillus</taxon>
        <taxon>Aspergillus subgen. Circumdati</taxon>
    </lineage>
</organism>
<sequence>MDTIQPESHSVTRLLRIPRSDHPESFVLLHVTGSKTFSSSLDLIATEGENPFTGTVRRTHLENLRAKNYHGSDEEWAQIVWHVFGQPAESVGNLGSLHSIESSATVCGSDGAPKELVISIRKRIEGITQRLGSVILAQNDEQEIQLLDWCGTAIASTNALEQRCRSLQDRTCAAENMINQLNDQLLQLIGAKEQHEEQLLANLVRLLNQKKLKIRNQHRLLDTIKPDPETGKI</sequence>
<dbReference type="GeneID" id="36552656"/>
<keyword evidence="2" id="KW-1185">Reference proteome</keyword>
<protein>
    <submittedName>
        <fullName evidence="1">Uncharacterized protein</fullName>
    </submittedName>
</protein>
<dbReference type="Proteomes" id="UP000234275">
    <property type="component" value="Unassembled WGS sequence"/>
</dbReference>
<accession>A0A2I2FR33</accession>
<dbReference type="STRING" id="1392250.A0A2I2FR33"/>
<dbReference type="RefSeq" id="XP_024698394.1">
    <property type="nucleotide sequence ID" value="XM_024844956.1"/>
</dbReference>
<dbReference type="SUPFAM" id="SSF58022">
    <property type="entry name" value="XRCC4, C-terminal oligomerization domain"/>
    <property type="match status" value="1"/>
</dbReference>
<dbReference type="InterPro" id="IPR014751">
    <property type="entry name" value="XRCC4-like_C"/>
</dbReference>
<dbReference type="AlphaFoldDB" id="A0A2I2FR33"/>
<evidence type="ECO:0000313" key="1">
    <source>
        <dbReference type="EMBL" id="PLB43092.1"/>
    </source>
</evidence>
<proteinExistence type="predicted"/>
<dbReference type="OrthoDB" id="8064436at2759"/>
<reference evidence="1 2" key="1">
    <citation type="submission" date="2016-12" db="EMBL/GenBank/DDBJ databases">
        <title>The genomes of Aspergillus section Nigri reveals drivers in fungal speciation.</title>
        <authorList>
            <consortium name="DOE Joint Genome Institute"/>
            <person name="Vesth T.C."/>
            <person name="Nybo J."/>
            <person name="Theobald S."/>
            <person name="Brandl J."/>
            <person name="Frisvad J.C."/>
            <person name="Nielsen K.F."/>
            <person name="Lyhne E.K."/>
            <person name="Kogle M.E."/>
            <person name="Kuo A."/>
            <person name="Riley R."/>
            <person name="Clum A."/>
            <person name="Nolan M."/>
            <person name="Lipzen A."/>
            <person name="Salamov A."/>
            <person name="Henrissat B."/>
            <person name="Wiebenga A."/>
            <person name="De Vries R.P."/>
            <person name="Grigoriev I.V."/>
            <person name="Mortensen U.H."/>
            <person name="Andersen M.R."/>
            <person name="Baker S.E."/>
        </authorList>
    </citation>
    <scope>NUCLEOTIDE SEQUENCE [LARGE SCALE GENOMIC DNA]</scope>
    <source>
        <strain evidence="1 2">IBT 23096</strain>
    </source>
</reference>
<dbReference type="PANTHER" id="PTHR42067">
    <property type="entry name" value="YALI0C15378P"/>
    <property type="match status" value="1"/>
</dbReference>
<dbReference type="Gene3D" id="1.20.5.370">
    <property type="match status" value="1"/>
</dbReference>
<name>A0A2I2FR33_9EURO</name>